<dbReference type="EMBL" id="JAAYEE010000263">
    <property type="protein sequence ID" value="NLW36545.1"/>
    <property type="molecule type" value="Genomic_DNA"/>
</dbReference>
<keyword evidence="1" id="KW-0472">Membrane</keyword>
<organism evidence="2 3">
    <name type="scientific">Syntrophorhabdus aromaticivorans</name>
    <dbReference type="NCBI Taxonomy" id="328301"/>
    <lineage>
        <taxon>Bacteria</taxon>
        <taxon>Pseudomonadati</taxon>
        <taxon>Thermodesulfobacteriota</taxon>
        <taxon>Syntrophorhabdia</taxon>
        <taxon>Syntrophorhabdales</taxon>
        <taxon>Syntrophorhabdaceae</taxon>
        <taxon>Syntrophorhabdus</taxon>
    </lineage>
</organism>
<proteinExistence type="predicted"/>
<evidence type="ECO:0000313" key="3">
    <source>
        <dbReference type="Proteomes" id="UP000777265"/>
    </source>
</evidence>
<evidence type="ECO:0000256" key="1">
    <source>
        <dbReference type="SAM" id="Phobius"/>
    </source>
</evidence>
<reference evidence="2" key="2">
    <citation type="submission" date="2020-01" db="EMBL/GenBank/DDBJ databases">
        <authorList>
            <person name="Campanaro S."/>
        </authorList>
    </citation>
    <scope>NUCLEOTIDE SEQUENCE</scope>
    <source>
        <strain evidence="2">AS06rmzACSIP_7</strain>
    </source>
</reference>
<reference evidence="2" key="1">
    <citation type="journal article" date="2020" name="Biotechnol. Biofuels">
        <title>New insights from the biogas microbiome by comprehensive genome-resolved metagenomics of nearly 1600 species originating from multiple anaerobic digesters.</title>
        <authorList>
            <person name="Campanaro S."/>
            <person name="Treu L."/>
            <person name="Rodriguez-R L.M."/>
            <person name="Kovalovszki A."/>
            <person name="Ziels R.M."/>
            <person name="Maus I."/>
            <person name="Zhu X."/>
            <person name="Kougias P.G."/>
            <person name="Basile A."/>
            <person name="Luo G."/>
            <person name="Schluter A."/>
            <person name="Konstantinidis K.T."/>
            <person name="Angelidaki I."/>
        </authorList>
    </citation>
    <scope>NUCLEOTIDE SEQUENCE</scope>
    <source>
        <strain evidence="2">AS06rmzACSIP_7</strain>
    </source>
</reference>
<gene>
    <name evidence="2" type="ORF">GXY80_13875</name>
</gene>
<accession>A0A971S1J5</accession>
<name>A0A971S1J5_9BACT</name>
<evidence type="ECO:0000313" key="2">
    <source>
        <dbReference type="EMBL" id="NLW36545.1"/>
    </source>
</evidence>
<dbReference type="Proteomes" id="UP000777265">
    <property type="component" value="Unassembled WGS sequence"/>
</dbReference>
<protein>
    <submittedName>
        <fullName evidence="2">Type II secretion system protein</fullName>
    </submittedName>
</protein>
<keyword evidence="1" id="KW-0812">Transmembrane</keyword>
<dbReference type="NCBIfam" id="TIGR02532">
    <property type="entry name" value="IV_pilin_GFxxxE"/>
    <property type="match status" value="1"/>
</dbReference>
<dbReference type="Pfam" id="PF07963">
    <property type="entry name" value="N_methyl"/>
    <property type="match status" value="1"/>
</dbReference>
<keyword evidence="1" id="KW-1133">Transmembrane helix</keyword>
<dbReference type="AlphaFoldDB" id="A0A971S1J5"/>
<sequence length="296" mass="32877">MKSSQRRNMNRLKGFTLTEILVAVLIMAIVAGSVMMLGYTYFKHFEQANEITIAKDRATMVLTYLERRILHTGLGMPAEAVEFGPAFSGLLVGELLDWGTPIDSPEEEPESDILRIAYAHPSGIFTISSGDISTTASPIPVVSFSGPLDATKFVNADNNTKGWVVFPSVAMPFRVTGFDNGSSPKTIDLSAKHGIWYLPEKVELHFVRFLQASVSDQKFKVKDMTLGGEQPIVEGVLGCRFSLDENKVLNVAVVARGSRRYSNYVSPSEISGWGPVNNDWRYYYLVVINKGWRIRN</sequence>
<comment type="caution">
    <text evidence="2">The sequence shown here is derived from an EMBL/GenBank/DDBJ whole genome shotgun (WGS) entry which is preliminary data.</text>
</comment>
<dbReference type="InterPro" id="IPR012902">
    <property type="entry name" value="N_methyl_site"/>
</dbReference>
<feature type="transmembrane region" description="Helical" evidence="1">
    <location>
        <begin position="20"/>
        <end position="42"/>
    </location>
</feature>